<organism evidence="1 2">
    <name type="scientific">Anopheles dirus</name>
    <dbReference type="NCBI Taxonomy" id="7168"/>
    <lineage>
        <taxon>Eukaryota</taxon>
        <taxon>Metazoa</taxon>
        <taxon>Ecdysozoa</taxon>
        <taxon>Arthropoda</taxon>
        <taxon>Hexapoda</taxon>
        <taxon>Insecta</taxon>
        <taxon>Pterygota</taxon>
        <taxon>Neoptera</taxon>
        <taxon>Endopterygota</taxon>
        <taxon>Diptera</taxon>
        <taxon>Nematocera</taxon>
        <taxon>Culicoidea</taxon>
        <taxon>Culicidae</taxon>
        <taxon>Anophelinae</taxon>
        <taxon>Anopheles</taxon>
    </lineage>
</organism>
<evidence type="ECO:0000313" key="2">
    <source>
        <dbReference type="Proteomes" id="UP000075884"/>
    </source>
</evidence>
<reference evidence="2" key="1">
    <citation type="submission" date="2013-03" db="EMBL/GenBank/DDBJ databases">
        <title>The Genome Sequence of Anopheles dirus WRAIR2.</title>
        <authorList>
            <consortium name="The Broad Institute Genomics Platform"/>
            <person name="Neafsey D.E."/>
            <person name="Walton C."/>
            <person name="Walker B."/>
            <person name="Young S.K."/>
            <person name="Zeng Q."/>
            <person name="Gargeya S."/>
            <person name="Fitzgerald M."/>
            <person name="Haas B."/>
            <person name="Abouelleil A."/>
            <person name="Allen A.W."/>
            <person name="Alvarado L."/>
            <person name="Arachchi H.M."/>
            <person name="Berlin A.M."/>
            <person name="Chapman S.B."/>
            <person name="Gainer-Dewar J."/>
            <person name="Goldberg J."/>
            <person name="Griggs A."/>
            <person name="Gujja S."/>
            <person name="Hansen M."/>
            <person name="Howarth C."/>
            <person name="Imamovic A."/>
            <person name="Ireland A."/>
            <person name="Larimer J."/>
            <person name="McCowan C."/>
            <person name="Murphy C."/>
            <person name="Pearson M."/>
            <person name="Poon T.W."/>
            <person name="Priest M."/>
            <person name="Roberts A."/>
            <person name="Saif S."/>
            <person name="Shea T."/>
            <person name="Sisk P."/>
            <person name="Sykes S."/>
            <person name="Wortman J."/>
            <person name="Nusbaum C."/>
            <person name="Birren B."/>
        </authorList>
    </citation>
    <scope>NUCLEOTIDE SEQUENCE [LARGE SCALE GENOMIC DNA]</scope>
    <source>
        <strain evidence="2">WRAIR2</strain>
    </source>
</reference>
<accession>A0A182NY01</accession>
<dbReference type="AlphaFoldDB" id="A0A182NY01"/>
<proteinExistence type="predicted"/>
<dbReference type="VEuPathDB" id="VectorBase:ADIR014712"/>
<keyword evidence="2" id="KW-1185">Reference proteome</keyword>
<dbReference type="EnsemblMetazoa" id="ADIR014712-RA">
    <property type="protein sequence ID" value="ADIR014712-PA"/>
    <property type="gene ID" value="ADIR014712"/>
</dbReference>
<name>A0A182NY01_9DIPT</name>
<evidence type="ECO:0000313" key="1">
    <source>
        <dbReference type="EnsemblMetazoa" id="ADIR014712-PA"/>
    </source>
</evidence>
<dbReference type="Proteomes" id="UP000075884">
    <property type="component" value="Unassembled WGS sequence"/>
</dbReference>
<sequence length="33" mass="3832">MCVYLYHPSPFGCWCVVESVLQRSVKKTRPSMV</sequence>
<reference evidence="1" key="2">
    <citation type="submission" date="2020-05" db="UniProtKB">
        <authorList>
            <consortium name="EnsemblMetazoa"/>
        </authorList>
    </citation>
    <scope>IDENTIFICATION</scope>
    <source>
        <strain evidence="1">WRAIR2</strain>
    </source>
</reference>
<protein>
    <submittedName>
        <fullName evidence="1">Uncharacterized protein</fullName>
    </submittedName>
</protein>